<sequence length="140" mass="15350">MGLCDVIKVGIPCMGTSPGGAHVHTSTRVREQEHAHQRAFGFTEVIGSAAQVTRLHEINNVTISAYGFINKAKFYAGFADCLKLKDGAVTAVMIPVMSQNHRCALNAHSAPEPDETKQQAEEYRDESYAGYARSRIRIKT</sequence>
<feature type="compositionally biased region" description="Basic and acidic residues" evidence="1">
    <location>
        <begin position="114"/>
        <end position="127"/>
    </location>
</feature>
<dbReference type="AlphaFoldDB" id="A0A3N0Z4B3"/>
<comment type="caution">
    <text evidence="2">The sequence shown here is derived from an EMBL/GenBank/DDBJ whole genome shotgun (WGS) entry which is preliminary data.</text>
</comment>
<evidence type="ECO:0000313" key="3">
    <source>
        <dbReference type="Proteomes" id="UP000281406"/>
    </source>
</evidence>
<dbReference type="Proteomes" id="UP000281406">
    <property type="component" value="Unassembled WGS sequence"/>
</dbReference>
<keyword evidence="3" id="KW-1185">Reference proteome</keyword>
<organism evidence="2 3">
    <name type="scientific">Anabarilius grahami</name>
    <name type="common">Kanglang fish</name>
    <name type="synonym">Barilius grahami</name>
    <dbReference type="NCBI Taxonomy" id="495550"/>
    <lineage>
        <taxon>Eukaryota</taxon>
        <taxon>Metazoa</taxon>
        <taxon>Chordata</taxon>
        <taxon>Craniata</taxon>
        <taxon>Vertebrata</taxon>
        <taxon>Euteleostomi</taxon>
        <taxon>Actinopterygii</taxon>
        <taxon>Neopterygii</taxon>
        <taxon>Teleostei</taxon>
        <taxon>Ostariophysi</taxon>
        <taxon>Cypriniformes</taxon>
        <taxon>Xenocyprididae</taxon>
        <taxon>Xenocypridinae</taxon>
        <taxon>Xenocypridinae incertae sedis</taxon>
        <taxon>Anabarilius</taxon>
    </lineage>
</organism>
<evidence type="ECO:0000256" key="1">
    <source>
        <dbReference type="SAM" id="MobiDB-lite"/>
    </source>
</evidence>
<protein>
    <submittedName>
        <fullName evidence="2">Uncharacterized protein</fullName>
    </submittedName>
</protein>
<name>A0A3N0Z4B3_ANAGA</name>
<accession>A0A3N0Z4B3</accession>
<feature type="region of interest" description="Disordered" evidence="1">
    <location>
        <begin position="108"/>
        <end position="127"/>
    </location>
</feature>
<proteinExistence type="predicted"/>
<reference evidence="2 3" key="1">
    <citation type="submission" date="2018-10" db="EMBL/GenBank/DDBJ databases">
        <title>Genome assembly for a Yunnan-Guizhou Plateau 3E fish, Anabarilius grahami (Regan), and its evolutionary and genetic applications.</title>
        <authorList>
            <person name="Jiang W."/>
        </authorList>
    </citation>
    <scope>NUCLEOTIDE SEQUENCE [LARGE SCALE GENOMIC DNA]</scope>
    <source>
        <strain evidence="2">AG-KIZ</strain>
        <tissue evidence="2">Muscle</tissue>
    </source>
</reference>
<dbReference type="EMBL" id="RJVU01013851">
    <property type="protein sequence ID" value="ROL53122.1"/>
    <property type="molecule type" value="Genomic_DNA"/>
</dbReference>
<evidence type="ECO:0000313" key="2">
    <source>
        <dbReference type="EMBL" id="ROL53122.1"/>
    </source>
</evidence>
<gene>
    <name evidence="2" type="ORF">DPX16_14135</name>
</gene>